<evidence type="ECO:0000256" key="2">
    <source>
        <dbReference type="ARBA" id="ARBA00008638"/>
    </source>
</evidence>
<evidence type="ECO:0000256" key="1">
    <source>
        <dbReference type="ARBA" id="ARBA00004123"/>
    </source>
</evidence>
<comment type="subcellular location">
    <subcellularLocation>
        <location evidence="1">Nucleus</location>
    </subcellularLocation>
</comment>
<feature type="compositionally biased region" description="Polar residues" evidence="9">
    <location>
        <begin position="276"/>
        <end position="291"/>
    </location>
</feature>
<dbReference type="GO" id="GO:0006357">
    <property type="term" value="P:regulation of transcription by RNA polymerase II"/>
    <property type="evidence" value="ECO:0007669"/>
    <property type="project" value="InterPro"/>
</dbReference>
<dbReference type="Pfam" id="PF21797">
    <property type="entry name" value="CycT2-like_C"/>
    <property type="match status" value="1"/>
</dbReference>
<feature type="compositionally biased region" description="Basic and acidic residues" evidence="9">
    <location>
        <begin position="606"/>
        <end position="627"/>
    </location>
</feature>
<evidence type="ECO:0000313" key="12">
    <source>
        <dbReference type="Proteomes" id="UP000030764"/>
    </source>
</evidence>
<feature type="compositionally biased region" description="Basic and acidic residues" evidence="9">
    <location>
        <begin position="265"/>
        <end position="274"/>
    </location>
</feature>
<keyword evidence="5 8" id="KW-0195">Cyclin</keyword>
<evidence type="ECO:0000259" key="10">
    <source>
        <dbReference type="SMART" id="SM00385"/>
    </source>
</evidence>
<feature type="compositionally biased region" description="Basic and acidic residues" evidence="9">
    <location>
        <begin position="584"/>
        <end position="598"/>
    </location>
</feature>
<proteinExistence type="inferred from homology"/>
<dbReference type="InterPro" id="IPR006671">
    <property type="entry name" value="Cyclin_N"/>
</dbReference>
<accession>A0A085MJU0</accession>
<keyword evidence="4" id="KW-0805">Transcription regulation</keyword>
<name>A0A085MJU0_9BILA</name>
<keyword evidence="7" id="KW-0539">Nucleus</keyword>
<feature type="compositionally biased region" description="Basic and acidic residues" evidence="9">
    <location>
        <begin position="465"/>
        <end position="477"/>
    </location>
</feature>
<dbReference type="InterPro" id="IPR013763">
    <property type="entry name" value="Cyclin-like_dom"/>
</dbReference>
<evidence type="ECO:0000256" key="3">
    <source>
        <dbReference type="ARBA" id="ARBA00022553"/>
    </source>
</evidence>
<dbReference type="EMBL" id="KL363188">
    <property type="protein sequence ID" value="KFD57486.1"/>
    <property type="molecule type" value="Genomic_DNA"/>
</dbReference>
<dbReference type="PANTHER" id="PTHR10026">
    <property type="entry name" value="CYCLIN"/>
    <property type="match status" value="1"/>
</dbReference>
<dbReference type="FunFam" id="1.10.472.10:FF:000004">
    <property type="entry name" value="Cyclin T2"/>
    <property type="match status" value="1"/>
</dbReference>
<dbReference type="GO" id="GO:0016538">
    <property type="term" value="F:cyclin-dependent protein serine/threonine kinase regulator activity"/>
    <property type="evidence" value="ECO:0007669"/>
    <property type="project" value="InterPro"/>
</dbReference>
<gene>
    <name evidence="11" type="ORF">M513_01589</name>
</gene>
<feature type="region of interest" description="Disordered" evidence="9">
    <location>
        <begin position="449"/>
        <end position="701"/>
    </location>
</feature>
<protein>
    <recommendedName>
        <fullName evidence="10">Cyclin-like domain-containing protein</fullName>
    </recommendedName>
</protein>
<organism evidence="11 12">
    <name type="scientific">Trichuris suis</name>
    <name type="common">pig whipworm</name>
    <dbReference type="NCBI Taxonomy" id="68888"/>
    <lineage>
        <taxon>Eukaryota</taxon>
        <taxon>Metazoa</taxon>
        <taxon>Ecdysozoa</taxon>
        <taxon>Nematoda</taxon>
        <taxon>Enoplea</taxon>
        <taxon>Dorylaimia</taxon>
        <taxon>Trichinellida</taxon>
        <taxon>Trichuridae</taxon>
        <taxon>Trichuris</taxon>
    </lineage>
</organism>
<dbReference type="Gene3D" id="1.10.472.10">
    <property type="entry name" value="Cyclin-like"/>
    <property type="match status" value="2"/>
</dbReference>
<dbReference type="Proteomes" id="UP000030764">
    <property type="component" value="Unassembled WGS sequence"/>
</dbReference>
<sequence length="701" mass="77121">MSDGAAHFLPESSRLSASTSRWLFTSEQLSDSPSIREGMSVAKELHCRQQAASHIQEVGQKLSLSQLCTNTAIVYMHRFYVFHSFCRFPKFDLAAAALFLAAKVEECPRKLEYLVKVSHALQHRGESSLDSRSDKYMQEVQKIITYENVLLQTLSFDLQIEHPHPYVVRCCQMIKAPRDLAQTAYFFATDSIHLSTFSLRYHPAAVACICIHLACSWAKWEIPQSHEGKPWFYYVDKRLTTETLEALADEFATICEKTPDRWRLRGLGSRREDGSSESAEGQQPSSENGGATSTSLQGKQSSSSPTNDGGQTVPVCSNERKSSDLPDERLPRWRPPSDNKESMRPIKVEPAKGESTLTTAAAAATTNTNTGSSTSAVDATVLSDVQATSTTTVTKRPCHSPAVIDIKMYKERREKELASMGKTAADLLNQQSTSQRKSFIPDVSNVKATSVTTDGHCNGSFSSKSHRDDSAKKRPFPDHGSSSSYAYSKLKVAKTMTEERNKMNGLSSSSILRPFSGDLPLPPSTKLPARPDDGDSSKGPFKDQWSSSVARSSFHHQSKNGQHYSSSERSKHNVAAPHLYTNSDHGRTMRTQDVDYYKKGGLVNNTDRRSTGRSDYMVKKQVVDGDRTTSSGTHNKYGKIGGGLPKPPPMEFYPPPPPLPPPPPPPPPPDAKKPPPPPLPPPPPPPPEPSNQQLTQPAVTG</sequence>
<dbReference type="SMART" id="SM00385">
    <property type="entry name" value="CYCLIN"/>
    <property type="match status" value="1"/>
</dbReference>
<feature type="compositionally biased region" description="Low complexity" evidence="9">
    <location>
        <begin position="292"/>
        <end position="304"/>
    </location>
</feature>
<dbReference type="GO" id="GO:0005634">
    <property type="term" value="C:nucleus"/>
    <property type="evidence" value="ECO:0007669"/>
    <property type="project" value="UniProtKB-SubCell"/>
</dbReference>
<dbReference type="CDD" id="cd20538">
    <property type="entry name" value="CYCLIN_CCNT_rpt1"/>
    <property type="match status" value="1"/>
</dbReference>
<dbReference type="InterPro" id="IPR036915">
    <property type="entry name" value="Cyclin-like_sf"/>
</dbReference>
<dbReference type="AlphaFoldDB" id="A0A085MJU0"/>
<evidence type="ECO:0000313" key="11">
    <source>
        <dbReference type="EMBL" id="KFD57486.1"/>
    </source>
</evidence>
<feature type="compositionally biased region" description="Basic and acidic residues" evidence="9">
    <location>
        <begin position="318"/>
        <end position="352"/>
    </location>
</feature>
<evidence type="ECO:0000256" key="8">
    <source>
        <dbReference type="RuleBase" id="RU000383"/>
    </source>
</evidence>
<keyword evidence="3" id="KW-0597">Phosphoprotein</keyword>
<dbReference type="SUPFAM" id="SSF47954">
    <property type="entry name" value="Cyclin-like"/>
    <property type="match status" value="2"/>
</dbReference>
<evidence type="ECO:0000256" key="4">
    <source>
        <dbReference type="ARBA" id="ARBA00023015"/>
    </source>
</evidence>
<keyword evidence="12" id="KW-1185">Reference proteome</keyword>
<evidence type="ECO:0000256" key="7">
    <source>
        <dbReference type="ARBA" id="ARBA00023242"/>
    </source>
</evidence>
<evidence type="ECO:0000256" key="9">
    <source>
        <dbReference type="SAM" id="MobiDB-lite"/>
    </source>
</evidence>
<feature type="compositionally biased region" description="Polar residues" evidence="9">
    <location>
        <begin position="690"/>
        <end position="701"/>
    </location>
</feature>
<dbReference type="InterPro" id="IPR043198">
    <property type="entry name" value="Cyclin/Ssn8"/>
</dbReference>
<keyword evidence="6" id="KW-0804">Transcription</keyword>
<feature type="domain" description="Cyclin-like" evidence="10">
    <location>
        <begin position="53"/>
        <end position="152"/>
    </location>
</feature>
<feature type="region of interest" description="Disordered" evidence="9">
    <location>
        <begin position="265"/>
        <end position="359"/>
    </location>
</feature>
<dbReference type="CDD" id="cd20539">
    <property type="entry name" value="CYCLIN_CCNT_rpt2"/>
    <property type="match status" value="1"/>
</dbReference>
<evidence type="ECO:0000256" key="5">
    <source>
        <dbReference type="ARBA" id="ARBA00023127"/>
    </source>
</evidence>
<evidence type="ECO:0000256" key="6">
    <source>
        <dbReference type="ARBA" id="ARBA00023163"/>
    </source>
</evidence>
<feature type="compositionally biased region" description="Pro residues" evidence="9">
    <location>
        <begin position="645"/>
        <end position="689"/>
    </location>
</feature>
<dbReference type="Pfam" id="PF00134">
    <property type="entry name" value="Cyclin_N"/>
    <property type="match status" value="1"/>
</dbReference>
<feature type="compositionally biased region" description="Polar residues" evidence="9">
    <location>
        <begin position="449"/>
        <end position="463"/>
    </location>
</feature>
<comment type="similarity">
    <text evidence="2">Belongs to the cyclin family. Cyclin C subfamily.</text>
</comment>
<reference evidence="11 12" key="1">
    <citation type="journal article" date="2014" name="Nat. Genet.">
        <title>Genome and transcriptome of the porcine whipworm Trichuris suis.</title>
        <authorList>
            <person name="Jex A.R."/>
            <person name="Nejsum P."/>
            <person name="Schwarz E.M."/>
            <person name="Hu L."/>
            <person name="Young N.D."/>
            <person name="Hall R.S."/>
            <person name="Korhonen P.K."/>
            <person name="Liao S."/>
            <person name="Thamsborg S."/>
            <person name="Xia J."/>
            <person name="Xu P."/>
            <person name="Wang S."/>
            <person name="Scheerlinck J.P."/>
            <person name="Hofmann A."/>
            <person name="Sternberg P.W."/>
            <person name="Wang J."/>
            <person name="Gasser R.B."/>
        </authorList>
    </citation>
    <scope>NUCLEOTIDE SEQUENCE [LARGE SCALE GENOMIC DNA]</scope>
    <source>
        <strain evidence="11">DCEP-RM93M</strain>
    </source>
</reference>